<dbReference type="Gene3D" id="3.40.50.620">
    <property type="entry name" value="HUPs"/>
    <property type="match status" value="1"/>
</dbReference>
<dbReference type="GO" id="GO:0005886">
    <property type="term" value="C:plasma membrane"/>
    <property type="evidence" value="ECO:0007669"/>
    <property type="project" value="UniProtKB-SubCell"/>
</dbReference>
<keyword evidence="9 17" id="KW-0418">Kinase</keyword>
<dbReference type="OrthoDB" id="9806130at2"/>
<dbReference type="InterPro" id="IPR003661">
    <property type="entry name" value="HisK_dim/P_dom"/>
</dbReference>
<dbReference type="SMART" id="SM00388">
    <property type="entry name" value="HisKA"/>
    <property type="match status" value="1"/>
</dbReference>
<keyword evidence="11 15" id="KW-1133">Transmembrane helix</keyword>
<keyword evidence="5" id="KW-0597">Phosphoprotein</keyword>
<dbReference type="InterPro" id="IPR036097">
    <property type="entry name" value="HisK_dim/P_sf"/>
</dbReference>
<evidence type="ECO:0000256" key="14">
    <source>
        <dbReference type="SAM" id="MobiDB-lite"/>
    </source>
</evidence>
<dbReference type="SUPFAM" id="SSF52402">
    <property type="entry name" value="Adenine nucleotide alpha hydrolases-like"/>
    <property type="match status" value="1"/>
</dbReference>
<dbReference type="RefSeq" id="WP_120951962.1">
    <property type="nucleotide sequence ID" value="NZ_RBIR01000003.1"/>
</dbReference>
<gene>
    <name evidence="17" type="ORF">C8D78_1578</name>
</gene>
<evidence type="ECO:0000256" key="13">
    <source>
        <dbReference type="ARBA" id="ARBA00023136"/>
    </source>
</evidence>
<dbReference type="Pfam" id="PF02702">
    <property type="entry name" value="KdpD"/>
    <property type="match status" value="1"/>
</dbReference>
<evidence type="ECO:0000256" key="7">
    <source>
        <dbReference type="ARBA" id="ARBA00022692"/>
    </source>
</evidence>
<evidence type="ECO:0000256" key="11">
    <source>
        <dbReference type="ARBA" id="ARBA00022989"/>
    </source>
</evidence>
<dbReference type="InterPro" id="IPR038318">
    <property type="entry name" value="KdpD_sf"/>
</dbReference>
<evidence type="ECO:0000256" key="6">
    <source>
        <dbReference type="ARBA" id="ARBA00022679"/>
    </source>
</evidence>
<dbReference type="AlphaFoldDB" id="A0A495ES07"/>
<organism evidence="17 18">
    <name type="scientific">Arthrobacter oryzae</name>
    <dbReference type="NCBI Taxonomy" id="409290"/>
    <lineage>
        <taxon>Bacteria</taxon>
        <taxon>Bacillati</taxon>
        <taxon>Actinomycetota</taxon>
        <taxon>Actinomycetes</taxon>
        <taxon>Micrococcales</taxon>
        <taxon>Micrococcaceae</taxon>
        <taxon>Arthrobacter</taxon>
    </lineage>
</organism>
<protein>
    <recommendedName>
        <fullName evidence="4">histidine kinase</fullName>
        <ecNumber evidence="4">2.7.13.3</ecNumber>
    </recommendedName>
</protein>
<evidence type="ECO:0000256" key="1">
    <source>
        <dbReference type="ARBA" id="ARBA00000085"/>
    </source>
</evidence>
<dbReference type="SMART" id="SM00387">
    <property type="entry name" value="HATPase_c"/>
    <property type="match status" value="1"/>
</dbReference>
<feature type="transmembrane region" description="Helical" evidence="15">
    <location>
        <begin position="470"/>
        <end position="491"/>
    </location>
</feature>
<comment type="caution">
    <text evidence="17">The sequence shown here is derived from an EMBL/GenBank/DDBJ whole genome shotgun (WGS) entry which is preliminary data.</text>
</comment>
<feature type="region of interest" description="Disordered" evidence="14">
    <location>
        <begin position="859"/>
        <end position="886"/>
    </location>
</feature>
<comment type="catalytic activity">
    <reaction evidence="1">
        <text>ATP + protein L-histidine = ADP + protein N-phospho-L-histidine.</text>
        <dbReference type="EC" id="2.7.13.3"/>
    </reaction>
</comment>
<dbReference type="EMBL" id="RBIR01000003">
    <property type="protein sequence ID" value="RKR19770.1"/>
    <property type="molecule type" value="Genomic_DNA"/>
</dbReference>
<evidence type="ECO:0000256" key="15">
    <source>
        <dbReference type="SAM" id="Phobius"/>
    </source>
</evidence>
<keyword evidence="6" id="KW-0808">Transferase</keyword>
<dbReference type="PRINTS" id="PR00344">
    <property type="entry name" value="BCTRLSENSOR"/>
</dbReference>
<dbReference type="InterPro" id="IPR003594">
    <property type="entry name" value="HATPase_dom"/>
</dbReference>
<feature type="domain" description="Histidine kinase" evidence="16">
    <location>
        <begin position="639"/>
        <end position="858"/>
    </location>
</feature>
<dbReference type="Gene3D" id="3.40.50.300">
    <property type="entry name" value="P-loop containing nucleotide triphosphate hydrolases"/>
    <property type="match status" value="1"/>
</dbReference>
<evidence type="ECO:0000256" key="12">
    <source>
        <dbReference type="ARBA" id="ARBA00023012"/>
    </source>
</evidence>
<evidence type="ECO:0000313" key="18">
    <source>
        <dbReference type="Proteomes" id="UP000276055"/>
    </source>
</evidence>
<dbReference type="Pfam" id="PF00512">
    <property type="entry name" value="HisKA"/>
    <property type="match status" value="1"/>
</dbReference>
<evidence type="ECO:0000256" key="2">
    <source>
        <dbReference type="ARBA" id="ARBA00004141"/>
    </source>
</evidence>
<dbReference type="EC" id="2.7.13.3" evidence="4"/>
<evidence type="ECO:0000256" key="8">
    <source>
        <dbReference type="ARBA" id="ARBA00022741"/>
    </source>
</evidence>
<evidence type="ECO:0000313" key="17">
    <source>
        <dbReference type="EMBL" id="RKR19770.1"/>
    </source>
</evidence>
<feature type="transmembrane region" description="Helical" evidence="15">
    <location>
        <begin position="423"/>
        <end position="450"/>
    </location>
</feature>
<keyword evidence="8" id="KW-0547">Nucleotide-binding</keyword>
<keyword evidence="13 15" id="KW-0472">Membrane</keyword>
<dbReference type="Pfam" id="PF00582">
    <property type="entry name" value="Usp"/>
    <property type="match status" value="1"/>
</dbReference>
<dbReference type="InterPro" id="IPR052023">
    <property type="entry name" value="Histidine_kinase_KdpD"/>
</dbReference>
<dbReference type="Gene3D" id="3.30.565.10">
    <property type="entry name" value="Histidine kinase-like ATPase, C-terminal domain"/>
    <property type="match status" value="1"/>
</dbReference>
<dbReference type="InterPro" id="IPR025201">
    <property type="entry name" value="KdpD_TM"/>
</dbReference>
<name>A0A495ES07_9MICC</name>
<keyword evidence="10" id="KW-0067">ATP-binding</keyword>
<dbReference type="Pfam" id="PF02518">
    <property type="entry name" value="HATPase_c"/>
    <property type="match status" value="1"/>
</dbReference>
<dbReference type="InterPro" id="IPR006016">
    <property type="entry name" value="UspA"/>
</dbReference>
<dbReference type="PROSITE" id="PS50109">
    <property type="entry name" value="HIS_KIN"/>
    <property type="match status" value="1"/>
</dbReference>
<evidence type="ECO:0000256" key="3">
    <source>
        <dbReference type="ARBA" id="ARBA00004236"/>
    </source>
</evidence>
<evidence type="ECO:0000256" key="4">
    <source>
        <dbReference type="ARBA" id="ARBA00012438"/>
    </source>
</evidence>
<dbReference type="InterPro" id="IPR014729">
    <property type="entry name" value="Rossmann-like_a/b/a_fold"/>
</dbReference>
<evidence type="ECO:0000256" key="9">
    <source>
        <dbReference type="ARBA" id="ARBA00022777"/>
    </source>
</evidence>
<evidence type="ECO:0000259" key="16">
    <source>
        <dbReference type="PROSITE" id="PS50109"/>
    </source>
</evidence>
<dbReference type="Gene3D" id="1.20.120.620">
    <property type="entry name" value="Backbone structure of the membrane domain of e. Coli histidine kinase receptor kdpd"/>
    <property type="match status" value="1"/>
</dbReference>
<dbReference type="Proteomes" id="UP000276055">
    <property type="component" value="Unassembled WGS sequence"/>
</dbReference>
<sequence length="903" mass="96241">MARGTLRIFLGAAPGVGKTYEMLEEAHRLGERGEDVAVAFALDHGRADTRALMVGLEILPPRHLSYGGAEFEEMDLDAVLARSPGTAVVDEYAHTNIPGSRNQKRWQDVDELLNAGINVLSTVNIAQLASLGDVVSAVTDVRQADTVQADTVPAEVVPDDVVRRADQIDLVDIPPELLRQRLSDGKIYAADRIDAALSNYFRLGNLSALRELALLWLADRVDEGLARYRAEQGIEASWPARERIVVGLAGGPEGEALIRRGARILTRVSGGDLLAVHVRAADGVASESPQALERQRRLVQDLGGSYHIVAGEDPAAALLDFARSVNATQIVVGISRHKNLGGLLGGLLGGGIGTRVVRGSGDIDVHMVSHPLAGQGTGILRPRDLGRIRVAVGLLLAVLLPALLQLLLVFLNPQQNVATAMLVQLSGSVAVALVGGLWPAVLAALWSSLLVNYFSTPPTGNLTIRDPQNFLALFVFLGVSAAVAVVVDLSARRSKEAARARAEATTLSDLTRGAAGSEDTVQSLLEQARTVFQVRGAALFSEDSHDGGTWRLLASAGDIPTGTVQEATGSPDGENVEEIDSTTRLVLYGRILPASDRRLLAAFGVHLAAQLERQQLVASRREMMRLAESSTMRTSILRAVSHDLRTPLAGIKLAVGGLRRTGVRYTPQEEQELLATIEECSDRLDLLVGNLLDMSRITSDSVSPLLRPLRWYEVIPGALHGVPPGRVRVELPANMPEIDADQGMLERVIANIVENAVKYAPDSDIVVVGAAGGLSPATLRGRPAGELRIIDHGRGVPAERVLDMFRPFQRLDDDAQGAGVGLGLAVAKGFTEAMGGRLTAEATPGGGLTMVITLPLSTGAPVDSPPDRAAFEPQSALTGRSHRPPLARFERARFEQETGQETP</sequence>
<dbReference type="InterPro" id="IPR005467">
    <property type="entry name" value="His_kinase_dom"/>
</dbReference>
<dbReference type="CDD" id="cd00082">
    <property type="entry name" value="HisKA"/>
    <property type="match status" value="1"/>
</dbReference>
<dbReference type="FunFam" id="3.40.50.300:FF:000483">
    <property type="entry name" value="Sensor histidine kinase KdpD"/>
    <property type="match status" value="1"/>
</dbReference>
<dbReference type="GO" id="GO:0005737">
    <property type="term" value="C:cytoplasm"/>
    <property type="evidence" value="ECO:0007669"/>
    <property type="project" value="UniProtKB-ARBA"/>
</dbReference>
<dbReference type="SUPFAM" id="SSF47384">
    <property type="entry name" value="Homodimeric domain of signal transducing histidine kinase"/>
    <property type="match status" value="1"/>
</dbReference>
<dbReference type="SUPFAM" id="SSF55874">
    <property type="entry name" value="ATPase domain of HSP90 chaperone/DNA topoisomerase II/histidine kinase"/>
    <property type="match status" value="1"/>
</dbReference>
<evidence type="ECO:0000256" key="10">
    <source>
        <dbReference type="ARBA" id="ARBA00022840"/>
    </source>
</evidence>
<dbReference type="PANTHER" id="PTHR45569">
    <property type="entry name" value="SENSOR PROTEIN KDPD"/>
    <property type="match status" value="1"/>
</dbReference>
<proteinExistence type="predicted"/>
<dbReference type="GO" id="GO:0000155">
    <property type="term" value="F:phosphorelay sensor kinase activity"/>
    <property type="evidence" value="ECO:0007669"/>
    <property type="project" value="InterPro"/>
</dbReference>
<dbReference type="GO" id="GO:0005524">
    <property type="term" value="F:ATP binding"/>
    <property type="evidence" value="ECO:0007669"/>
    <property type="project" value="UniProtKB-KW"/>
</dbReference>
<feature type="transmembrane region" description="Helical" evidence="15">
    <location>
        <begin position="390"/>
        <end position="411"/>
    </location>
</feature>
<dbReference type="InterPro" id="IPR004358">
    <property type="entry name" value="Sig_transdc_His_kin-like_C"/>
</dbReference>
<dbReference type="InterPro" id="IPR027417">
    <property type="entry name" value="P-loop_NTPase"/>
</dbReference>
<dbReference type="InterPro" id="IPR036890">
    <property type="entry name" value="HATPase_C_sf"/>
</dbReference>
<keyword evidence="7 15" id="KW-0812">Transmembrane</keyword>
<keyword evidence="12" id="KW-0902">Two-component regulatory system</keyword>
<dbReference type="Pfam" id="PF13493">
    <property type="entry name" value="DUF4118"/>
    <property type="match status" value="1"/>
</dbReference>
<accession>A0A495ES07</accession>
<reference evidence="17 18" key="1">
    <citation type="submission" date="2018-10" db="EMBL/GenBank/DDBJ databases">
        <title>Genomic Encyclopedia of Type Strains, Phase IV (KMG-IV): sequencing the most valuable type-strain genomes for metagenomic binning, comparative biology and taxonomic classification.</title>
        <authorList>
            <person name="Goeker M."/>
        </authorList>
    </citation>
    <scope>NUCLEOTIDE SEQUENCE [LARGE SCALE GENOMIC DNA]</scope>
    <source>
        <strain evidence="17 18">DSM 25586</strain>
    </source>
</reference>
<comment type="subcellular location">
    <subcellularLocation>
        <location evidence="3">Cell membrane</location>
    </subcellularLocation>
    <subcellularLocation>
        <location evidence="2">Membrane</location>
        <topology evidence="2">Multi-pass membrane protein</topology>
    </subcellularLocation>
</comment>
<dbReference type="InterPro" id="IPR003852">
    <property type="entry name" value="Sig_transdc_His_kinase_KdpD_N"/>
</dbReference>
<evidence type="ECO:0000256" key="5">
    <source>
        <dbReference type="ARBA" id="ARBA00022553"/>
    </source>
</evidence>
<dbReference type="PANTHER" id="PTHR45569:SF1">
    <property type="entry name" value="SENSOR PROTEIN KDPD"/>
    <property type="match status" value="1"/>
</dbReference>
<dbReference type="Gene3D" id="1.10.287.130">
    <property type="match status" value="1"/>
</dbReference>